<proteinExistence type="predicted"/>
<gene>
    <name evidence="2" type="ORF">WMY93_018644</name>
</gene>
<keyword evidence="1" id="KW-1133">Transmembrane helix</keyword>
<keyword evidence="3" id="KW-1185">Reference proteome</keyword>
<dbReference type="Proteomes" id="UP001460270">
    <property type="component" value="Unassembled WGS sequence"/>
</dbReference>
<keyword evidence="1" id="KW-0472">Membrane</keyword>
<dbReference type="AlphaFoldDB" id="A0AAW0NUP0"/>
<dbReference type="EMBL" id="JBBPFD010000013">
    <property type="protein sequence ID" value="KAK7901875.1"/>
    <property type="molecule type" value="Genomic_DNA"/>
</dbReference>
<dbReference type="Gene3D" id="3.40.50.2300">
    <property type="match status" value="1"/>
</dbReference>
<accession>A0AAW0NUP0</accession>
<evidence type="ECO:0000313" key="2">
    <source>
        <dbReference type="EMBL" id="KAK7901875.1"/>
    </source>
</evidence>
<feature type="transmembrane region" description="Helical" evidence="1">
    <location>
        <begin position="20"/>
        <end position="40"/>
    </location>
</feature>
<reference evidence="3" key="1">
    <citation type="submission" date="2024-04" db="EMBL/GenBank/DDBJ databases">
        <title>Salinicola lusitanus LLJ914,a marine bacterium isolated from the Okinawa Trough.</title>
        <authorList>
            <person name="Li J."/>
        </authorList>
    </citation>
    <scope>NUCLEOTIDE SEQUENCE [LARGE SCALE GENOMIC DNA]</scope>
</reference>
<evidence type="ECO:0000313" key="3">
    <source>
        <dbReference type="Proteomes" id="UP001460270"/>
    </source>
</evidence>
<name>A0AAW0NUP0_9GOBI</name>
<sequence>MSWNHPQRRQERRIYLGNYIILPIFSLFLVKYAVIIGAGIKKSIWTNRAEKDTTSTPHRHLLLPMHSSSFVHASVLLPPSLCCIHPARPHVSYLLLHVPPLHNTMSESTVIHNKTLCLPLQQARRGFRDRQAARSLMNIDFGLHKDKSLTTAYGAVPCGGERVPGQAPSHHRPAQQSNLIELKSREVSDADIMELVHSSLGRMTIIRQIFPLWRDTNVRCMRNNHRISSLLCDPQEGYLQSLEAGTSGQAKTVRVPTGLVLSPLSQKYDVARKKYSFMCTPVPPETQD</sequence>
<keyword evidence="1" id="KW-0812">Transmembrane</keyword>
<comment type="caution">
    <text evidence="2">The sequence shown here is derived from an EMBL/GenBank/DDBJ whole genome shotgun (WGS) entry which is preliminary data.</text>
</comment>
<protein>
    <submittedName>
        <fullName evidence="2">Uncharacterized protein</fullName>
    </submittedName>
</protein>
<organism evidence="2 3">
    <name type="scientific">Mugilogobius chulae</name>
    <name type="common">yellowstripe goby</name>
    <dbReference type="NCBI Taxonomy" id="88201"/>
    <lineage>
        <taxon>Eukaryota</taxon>
        <taxon>Metazoa</taxon>
        <taxon>Chordata</taxon>
        <taxon>Craniata</taxon>
        <taxon>Vertebrata</taxon>
        <taxon>Euteleostomi</taxon>
        <taxon>Actinopterygii</taxon>
        <taxon>Neopterygii</taxon>
        <taxon>Teleostei</taxon>
        <taxon>Neoteleostei</taxon>
        <taxon>Acanthomorphata</taxon>
        <taxon>Gobiaria</taxon>
        <taxon>Gobiiformes</taxon>
        <taxon>Gobioidei</taxon>
        <taxon>Gobiidae</taxon>
        <taxon>Gobionellinae</taxon>
        <taxon>Mugilogobius</taxon>
    </lineage>
</organism>
<evidence type="ECO:0000256" key="1">
    <source>
        <dbReference type="SAM" id="Phobius"/>
    </source>
</evidence>